<dbReference type="RefSeq" id="WP_037452665.1">
    <property type="nucleotide sequence ID" value="NZ_AVFL01000009.1"/>
</dbReference>
<evidence type="ECO:0000256" key="10">
    <source>
        <dbReference type="ARBA" id="ARBA00022989"/>
    </source>
</evidence>
<keyword evidence="14" id="KW-1208">Phospholipid metabolism</keyword>
<evidence type="ECO:0000256" key="14">
    <source>
        <dbReference type="ARBA" id="ARBA00023264"/>
    </source>
</evidence>
<gene>
    <name evidence="18" type="ORF">N825_03040</name>
</gene>
<dbReference type="Proteomes" id="UP000019486">
    <property type="component" value="Unassembled WGS sequence"/>
</dbReference>
<dbReference type="PANTHER" id="PTHR14269">
    <property type="entry name" value="CDP-DIACYLGLYCEROL--GLYCEROL-3-PHOSPHATE 3-PHOSPHATIDYLTRANSFERASE-RELATED"/>
    <property type="match status" value="1"/>
</dbReference>
<evidence type="ECO:0000256" key="7">
    <source>
        <dbReference type="ARBA" id="ARBA00022516"/>
    </source>
</evidence>
<dbReference type="STRING" id="1385369.N825_03040"/>
<dbReference type="EMBL" id="AVFL01000009">
    <property type="protein sequence ID" value="EWY39983.1"/>
    <property type="molecule type" value="Genomic_DNA"/>
</dbReference>
<comment type="pathway">
    <text evidence="3">Lipid metabolism.</text>
</comment>
<evidence type="ECO:0000256" key="8">
    <source>
        <dbReference type="ARBA" id="ARBA00022679"/>
    </source>
</evidence>
<comment type="catalytic activity">
    <reaction evidence="15">
        <text>a CDP-1,2-diacyl-sn-glycerol + sn-glycerol 3-phosphate = a 1,2-diacyl-sn-glycero-3-phospho-(1'-sn-glycero-3'-phosphate) + CMP + H(+)</text>
        <dbReference type="Rhea" id="RHEA:12593"/>
        <dbReference type="ChEBI" id="CHEBI:15378"/>
        <dbReference type="ChEBI" id="CHEBI:57597"/>
        <dbReference type="ChEBI" id="CHEBI:58332"/>
        <dbReference type="ChEBI" id="CHEBI:60110"/>
        <dbReference type="ChEBI" id="CHEBI:60377"/>
        <dbReference type="EC" id="2.7.8.5"/>
    </reaction>
</comment>
<dbReference type="InterPro" id="IPR004570">
    <property type="entry name" value="Phosphatidylglycerol_P_synth"/>
</dbReference>
<dbReference type="PATRIC" id="fig|1385369.3.peg.2849"/>
<keyword evidence="9 17" id="KW-0812">Transmembrane</keyword>
<evidence type="ECO:0000256" key="11">
    <source>
        <dbReference type="ARBA" id="ARBA00023098"/>
    </source>
</evidence>
<feature type="transmembrane region" description="Helical" evidence="17">
    <location>
        <begin position="83"/>
        <end position="106"/>
    </location>
</feature>
<dbReference type="GO" id="GO:0046474">
    <property type="term" value="P:glycerophospholipid biosynthetic process"/>
    <property type="evidence" value="ECO:0007669"/>
    <property type="project" value="TreeGrafter"/>
</dbReference>
<dbReference type="PIRSF" id="PIRSF000847">
    <property type="entry name" value="Phos_ph_gly_syn"/>
    <property type="match status" value="1"/>
</dbReference>
<evidence type="ECO:0000256" key="16">
    <source>
        <dbReference type="RuleBase" id="RU003750"/>
    </source>
</evidence>
<evidence type="ECO:0000256" key="5">
    <source>
        <dbReference type="ARBA" id="ARBA00013170"/>
    </source>
</evidence>
<keyword evidence="12 17" id="KW-0472">Membrane</keyword>
<proteinExistence type="inferred from homology"/>
<organism evidence="18 19">
    <name type="scientific">Skermanella stibiiresistens SB22</name>
    <dbReference type="NCBI Taxonomy" id="1385369"/>
    <lineage>
        <taxon>Bacteria</taxon>
        <taxon>Pseudomonadati</taxon>
        <taxon>Pseudomonadota</taxon>
        <taxon>Alphaproteobacteria</taxon>
        <taxon>Rhodospirillales</taxon>
        <taxon>Azospirillaceae</taxon>
        <taxon>Skermanella</taxon>
    </lineage>
</organism>
<dbReference type="Pfam" id="PF01066">
    <property type="entry name" value="CDP-OH_P_transf"/>
    <property type="match status" value="1"/>
</dbReference>
<dbReference type="OrthoDB" id="9796672at2"/>
<evidence type="ECO:0000256" key="9">
    <source>
        <dbReference type="ARBA" id="ARBA00022692"/>
    </source>
</evidence>
<dbReference type="InterPro" id="IPR050324">
    <property type="entry name" value="CDP-alcohol_PTase-I"/>
</dbReference>
<dbReference type="GO" id="GO:0008444">
    <property type="term" value="F:CDP-diacylglycerol-glycerol-3-phosphate 3-phosphatidyltransferase activity"/>
    <property type="evidence" value="ECO:0007669"/>
    <property type="project" value="UniProtKB-EC"/>
</dbReference>
<name>W9H852_9PROT</name>
<evidence type="ECO:0000256" key="3">
    <source>
        <dbReference type="ARBA" id="ARBA00005189"/>
    </source>
</evidence>
<dbReference type="InterPro" id="IPR000462">
    <property type="entry name" value="CDP-OH_P_trans"/>
</dbReference>
<dbReference type="PANTHER" id="PTHR14269:SF62">
    <property type="entry name" value="CDP-DIACYLGLYCEROL--GLYCEROL-3-PHOSPHATE 3-PHOSPHATIDYLTRANSFERASE 1, CHLOROPLASTIC"/>
    <property type="match status" value="1"/>
</dbReference>
<keyword evidence="7" id="KW-0444">Lipid biosynthesis</keyword>
<evidence type="ECO:0000256" key="15">
    <source>
        <dbReference type="ARBA" id="ARBA00048586"/>
    </source>
</evidence>
<comment type="caution">
    <text evidence="18">The sequence shown here is derived from an EMBL/GenBank/DDBJ whole genome shotgun (WGS) entry which is preliminary data.</text>
</comment>
<feature type="transmembrane region" description="Helical" evidence="17">
    <location>
        <begin position="118"/>
        <end position="143"/>
    </location>
</feature>
<evidence type="ECO:0000256" key="12">
    <source>
        <dbReference type="ARBA" id="ARBA00023136"/>
    </source>
</evidence>
<evidence type="ECO:0000256" key="4">
    <source>
        <dbReference type="ARBA" id="ARBA00010441"/>
    </source>
</evidence>
<feature type="transmembrane region" description="Helical" evidence="17">
    <location>
        <begin position="149"/>
        <end position="173"/>
    </location>
</feature>
<keyword evidence="10 17" id="KW-1133">Transmembrane helix</keyword>
<dbReference type="Gene3D" id="1.20.120.1760">
    <property type="match status" value="1"/>
</dbReference>
<evidence type="ECO:0000256" key="2">
    <source>
        <dbReference type="ARBA" id="ARBA00005042"/>
    </source>
</evidence>
<comment type="pathway">
    <text evidence="2">Phospholipid metabolism; phosphatidylglycerol biosynthesis; phosphatidylglycerol from CDP-diacylglycerol: step 1/2.</text>
</comment>
<dbReference type="InterPro" id="IPR048254">
    <property type="entry name" value="CDP_ALCOHOL_P_TRANSF_CS"/>
</dbReference>
<evidence type="ECO:0000313" key="19">
    <source>
        <dbReference type="Proteomes" id="UP000019486"/>
    </source>
</evidence>
<sequence length="186" mass="20276">MSIPNIISMGRLLSVPLAVWLILEGRLDWAFWLFIAAGLSDAVDGFIARSFRSRTMLGGFLDPIADKALLVSVYLALGHTGYLPLWLVILVVFRDILIVGGVLLLYTLKESFAMQPSFISKVNTTVQIALVALVLSTFGLGLTEPPVDLAWITPIMIWVVTVTTVWSGLGYVVTGSRLLNRLGGTK</sequence>
<evidence type="ECO:0000256" key="17">
    <source>
        <dbReference type="SAM" id="Phobius"/>
    </source>
</evidence>
<keyword evidence="8 16" id="KW-0808">Transferase</keyword>
<dbReference type="InterPro" id="IPR043130">
    <property type="entry name" value="CDP-OH_PTrfase_TM_dom"/>
</dbReference>
<comment type="similarity">
    <text evidence="4 16">Belongs to the CDP-alcohol phosphatidyltransferase class-I family.</text>
</comment>
<keyword evidence="13" id="KW-0594">Phospholipid biosynthesis</keyword>
<dbReference type="EC" id="2.7.8.5" evidence="5"/>
<dbReference type="FunFam" id="1.20.120.1760:FF:000033">
    <property type="entry name" value="CDP-alcohol phosphatidyltransferase"/>
    <property type="match status" value="1"/>
</dbReference>
<keyword evidence="11" id="KW-0443">Lipid metabolism</keyword>
<keyword evidence="19" id="KW-1185">Reference proteome</keyword>
<evidence type="ECO:0000256" key="13">
    <source>
        <dbReference type="ARBA" id="ARBA00023209"/>
    </source>
</evidence>
<accession>W9H852</accession>
<dbReference type="PROSITE" id="PS00379">
    <property type="entry name" value="CDP_ALCOHOL_P_TRANSF"/>
    <property type="match status" value="1"/>
</dbReference>
<protein>
    <recommendedName>
        <fullName evidence="6">CDP-diacylglycerol--glycerol-3-phosphate 3-phosphatidyltransferase</fullName>
        <ecNumber evidence="5">2.7.8.5</ecNumber>
    </recommendedName>
</protein>
<evidence type="ECO:0000256" key="6">
    <source>
        <dbReference type="ARBA" id="ARBA00014944"/>
    </source>
</evidence>
<evidence type="ECO:0000313" key="18">
    <source>
        <dbReference type="EMBL" id="EWY39983.1"/>
    </source>
</evidence>
<dbReference type="GO" id="GO:0016020">
    <property type="term" value="C:membrane"/>
    <property type="evidence" value="ECO:0007669"/>
    <property type="project" value="UniProtKB-SubCell"/>
</dbReference>
<comment type="subcellular location">
    <subcellularLocation>
        <location evidence="1">Membrane</location>
        <topology evidence="1">Multi-pass membrane protein</topology>
    </subcellularLocation>
</comment>
<reference evidence="18 19" key="1">
    <citation type="submission" date="2013-08" db="EMBL/GenBank/DDBJ databases">
        <title>The genome sequence of Skermanella stibiiresistens.</title>
        <authorList>
            <person name="Zhu W."/>
            <person name="Wang G."/>
        </authorList>
    </citation>
    <scope>NUCLEOTIDE SEQUENCE [LARGE SCALE GENOMIC DNA]</scope>
    <source>
        <strain evidence="18 19">SB22</strain>
    </source>
</reference>
<dbReference type="AlphaFoldDB" id="W9H852"/>
<evidence type="ECO:0000256" key="1">
    <source>
        <dbReference type="ARBA" id="ARBA00004141"/>
    </source>
</evidence>